<keyword evidence="2" id="KW-1185">Reference proteome</keyword>
<reference evidence="1 2" key="1">
    <citation type="submission" date="2014-04" db="EMBL/GenBank/DDBJ databases">
        <authorList>
            <consortium name="DOE Joint Genome Institute"/>
            <person name="Kuo A."/>
            <person name="Kohler A."/>
            <person name="Nagy L.G."/>
            <person name="Floudas D."/>
            <person name="Copeland A."/>
            <person name="Barry K.W."/>
            <person name="Cichocki N."/>
            <person name="Veneault-Fourrey C."/>
            <person name="LaButti K."/>
            <person name="Lindquist E.A."/>
            <person name="Lipzen A."/>
            <person name="Lundell T."/>
            <person name="Morin E."/>
            <person name="Murat C."/>
            <person name="Sun H."/>
            <person name="Tunlid A."/>
            <person name="Henrissat B."/>
            <person name="Grigoriev I.V."/>
            <person name="Hibbett D.S."/>
            <person name="Martin F."/>
            <person name="Nordberg H.P."/>
            <person name="Cantor M.N."/>
            <person name="Hua S.X."/>
        </authorList>
    </citation>
    <scope>NUCLEOTIDE SEQUENCE [LARGE SCALE GENOMIC DNA]</scope>
    <source>
        <strain evidence="1 2">LaAM-08-1</strain>
    </source>
</reference>
<accession>A0A0C9X6V6</accession>
<name>A0A0C9X6V6_9AGAR</name>
<reference evidence="2" key="2">
    <citation type="submission" date="2015-01" db="EMBL/GenBank/DDBJ databases">
        <title>Evolutionary Origins and Diversification of the Mycorrhizal Mutualists.</title>
        <authorList>
            <consortium name="DOE Joint Genome Institute"/>
            <consortium name="Mycorrhizal Genomics Consortium"/>
            <person name="Kohler A."/>
            <person name="Kuo A."/>
            <person name="Nagy L.G."/>
            <person name="Floudas D."/>
            <person name="Copeland A."/>
            <person name="Barry K.W."/>
            <person name="Cichocki N."/>
            <person name="Veneault-Fourrey C."/>
            <person name="LaButti K."/>
            <person name="Lindquist E.A."/>
            <person name="Lipzen A."/>
            <person name="Lundell T."/>
            <person name="Morin E."/>
            <person name="Murat C."/>
            <person name="Riley R."/>
            <person name="Ohm R."/>
            <person name="Sun H."/>
            <person name="Tunlid A."/>
            <person name="Henrissat B."/>
            <person name="Grigoriev I.V."/>
            <person name="Hibbett D.S."/>
            <person name="Martin F."/>
        </authorList>
    </citation>
    <scope>NUCLEOTIDE SEQUENCE [LARGE SCALE GENOMIC DNA]</scope>
    <source>
        <strain evidence="2">LaAM-08-1</strain>
    </source>
</reference>
<dbReference type="Proteomes" id="UP000054477">
    <property type="component" value="Unassembled WGS sequence"/>
</dbReference>
<dbReference type="HOGENOM" id="CLU_1722665_0_0_1"/>
<protein>
    <submittedName>
        <fullName evidence="1">Uncharacterized protein</fullName>
    </submittedName>
</protein>
<organism evidence="1 2">
    <name type="scientific">Laccaria amethystina LaAM-08-1</name>
    <dbReference type="NCBI Taxonomy" id="1095629"/>
    <lineage>
        <taxon>Eukaryota</taxon>
        <taxon>Fungi</taxon>
        <taxon>Dikarya</taxon>
        <taxon>Basidiomycota</taxon>
        <taxon>Agaricomycotina</taxon>
        <taxon>Agaricomycetes</taxon>
        <taxon>Agaricomycetidae</taxon>
        <taxon>Agaricales</taxon>
        <taxon>Agaricineae</taxon>
        <taxon>Hydnangiaceae</taxon>
        <taxon>Laccaria</taxon>
    </lineage>
</organism>
<proteinExistence type="predicted"/>
<sequence>MNIKLQGYGAVLKGGARLEQPNIHTNSVHARSPYPRNTNLPLFRFPQDFRTWKPWESPGCVEELRRGGGIGNGPRKGKLRVTLKRSVELTKDPTDEDVVGHLNRNLRLSLRSGNSYTCALDLSISKWRKLHVLEIIQRSRLRFQVSICFSPW</sequence>
<evidence type="ECO:0000313" key="1">
    <source>
        <dbReference type="EMBL" id="KIJ92152.1"/>
    </source>
</evidence>
<evidence type="ECO:0000313" key="2">
    <source>
        <dbReference type="Proteomes" id="UP000054477"/>
    </source>
</evidence>
<dbReference type="AlphaFoldDB" id="A0A0C9X6V6"/>
<gene>
    <name evidence="1" type="ORF">K443DRAFT_445355</name>
</gene>
<dbReference type="EMBL" id="KN838932">
    <property type="protein sequence ID" value="KIJ92152.1"/>
    <property type="molecule type" value="Genomic_DNA"/>
</dbReference>